<name>A0A553NVM7_TIGCA</name>
<accession>A0A553NVM7</accession>
<organism evidence="1 2">
    <name type="scientific">Tigriopus californicus</name>
    <name type="common">Marine copepod</name>
    <dbReference type="NCBI Taxonomy" id="6832"/>
    <lineage>
        <taxon>Eukaryota</taxon>
        <taxon>Metazoa</taxon>
        <taxon>Ecdysozoa</taxon>
        <taxon>Arthropoda</taxon>
        <taxon>Crustacea</taxon>
        <taxon>Multicrustacea</taxon>
        <taxon>Hexanauplia</taxon>
        <taxon>Copepoda</taxon>
        <taxon>Harpacticoida</taxon>
        <taxon>Harpacticidae</taxon>
        <taxon>Tigriopus</taxon>
    </lineage>
</organism>
<dbReference type="EMBL" id="VCGU01000010">
    <property type="protein sequence ID" value="TRY69484.1"/>
    <property type="molecule type" value="Genomic_DNA"/>
</dbReference>
<evidence type="ECO:0000313" key="2">
    <source>
        <dbReference type="Proteomes" id="UP000318571"/>
    </source>
</evidence>
<evidence type="ECO:0000313" key="1">
    <source>
        <dbReference type="EMBL" id="TRY69484.1"/>
    </source>
</evidence>
<comment type="caution">
    <text evidence="1">The sequence shown here is derived from an EMBL/GenBank/DDBJ whole genome shotgun (WGS) entry which is preliminary data.</text>
</comment>
<sequence>MAHRLGASDLLFSVLEIDIRQEQRGVDPLQNLLNALINATKVDVLTGFLQTFRQATNPLKMGQKRSLLWRETGSGSNQNEPYRSSRVVHFSNLAHVHDNWGQQMSLIRLIVLNNFEDLGPDFIHGGEEQASIRGYQDIGNIVDLKRRRGS</sequence>
<dbReference type="AlphaFoldDB" id="A0A553NVM7"/>
<keyword evidence="2" id="KW-1185">Reference proteome</keyword>
<protein>
    <submittedName>
        <fullName evidence="1">Uncharacterized protein</fullName>
    </submittedName>
</protein>
<dbReference type="Proteomes" id="UP000318571">
    <property type="component" value="Chromosome 1"/>
</dbReference>
<proteinExistence type="predicted"/>
<gene>
    <name evidence="1" type="ORF">TCAL_15110</name>
</gene>
<reference evidence="1 2" key="1">
    <citation type="journal article" date="2018" name="Nat. Ecol. Evol.">
        <title>Genomic signatures of mitonuclear coevolution across populations of Tigriopus californicus.</title>
        <authorList>
            <person name="Barreto F.S."/>
            <person name="Watson E.T."/>
            <person name="Lima T.G."/>
            <person name="Willett C.S."/>
            <person name="Edmands S."/>
            <person name="Li W."/>
            <person name="Burton R.S."/>
        </authorList>
    </citation>
    <scope>NUCLEOTIDE SEQUENCE [LARGE SCALE GENOMIC DNA]</scope>
    <source>
        <strain evidence="1 2">San Diego</strain>
    </source>
</reference>